<organism evidence="4 5">
    <name type="scientific">Brachionus plicatilis</name>
    <name type="common">Marine rotifer</name>
    <name type="synonym">Brachionus muelleri</name>
    <dbReference type="NCBI Taxonomy" id="10195"/>
    <lineage>
        <taxon>Eukaryota</taxon>
        <taxon>Metazoa</taxon>
        <taxon>Spiralia</taxon>
        <taxon>Gnathifera</taxon>
        <taxon>Rotifera</taxon>
        <taxon>Eurotatoria</taxon>
        <taxon>Monogononta</taxon>
        <taxon>Pseudotrocha</taxon>
        <taxon>Ploima</taxon>
        <taxon>Brachionidae</taxon>
        <taxon>Brachionus</taxon>
    </lineage>
</organism>
<dbReference type="InterPro" id="IPR008139">
    <property type="entry name" value="SaposinB_dom"/>
</dbReference>
<dbReference type="Proteomes" id="UP000276133">
    <property type="component" value="Unassembled WGS sequence"/>
</dbReference>
<comment type="caution">
    <text evidence="4">The sequence shown here is derived from an EMBL/GenBank/DDBJ whole genome shotgun (WGS) entry which is preliminary data.</text>
</comment>
<dbReference type="EMBL" id="REGN01005278">
    <property type="protein sequence ID" value="RNA13999.1"/>
    <property type="molecule type" value="Genomic_DNA"/>
</dbReference>
<dbReference type="OrthoDB" id="17754at2759"/>
<keyword evidence="1" id="KW-1015">Disulfide bond</keyword>
<evidence type="ECO:0000313" key="4">
    <source>
        <dbReference type="EMBL" id="RNA13999.1"/>
    </source>
</evidence>
<accession>A0A3M7QS12</accession>
<protein>
    <submittedName>
        <fullName evidence="4">Component of the counting factor complex</fullName>
    </submittedName>
</protein>
<dbReference type="AlphaFoldDB" id="A0A3M7QS12"/>
<feature type="chain" id="PRO_5018246662" evidence="2">
    <location>
        <begin position="21"/>
        <end position="304"/>
    </location>
</feature>
<gene>
    <name evidence="4" type="ORF">BpHYR1_035926</name>
</gene>
<name>A0A3M7QS12_BRAPC</name>
<dbReference type="PROSITE" id="PS50015">
    <property type="entry name" value="SAP_B"/>
    <property type="match status" value="1"/>
</dbReference>
<sequence length="304" mass="33504">MIGLNKIILGCFLIAQLINAERHEPRPFGRVSGKSFLPNKAMNTELLNIKADVNPLTFGGPKHLIPRMRYGLSFCKTCINFADEALNTLLNAILNIGVVGECSTLCEYVAEKIGSEVAGVVCNLLCDYVGIKEFISIIEKADLDPIWYCELLKACPVNDHGDARITDFSVIPSQGPQGTFTINLSYVSNNGTGTGELYIGVKTVDKIPVEDSFLLEASNPGQYQAQIRLNAVPDPDCDPTQGFCERWLPGTYTVQTAICNGECGSLHPHSEIYDQGTTEFTINNDQLRILLENSENLIRYQNYT</sequence>
<evidence type="ECO:0000256" key="1">
    <source>
        <dbReference type="ARBA" id="ARBA00023157"/>
    </source>
</evidence>
<evidence type="ECO:0000313" key="5">
    <source>
        <dbReference type="Proteomes" id="UP000276133"/>
    </source>
</evidence>
<keyword evidence="2" id="KW-0732">Signal</keyword>
<evidence type="ECO:0000256" key="2">
    <source>
        <dbReference type="SAM" id="SignalP"/>
    </source>
</evidence>
<reference evidence="4 5" key="1">
    <citation type="journal article" date="2018" name="Sci. Rep.">
        <title>Genomic signatures of local adaptation to the degree of environmental predictability in rotifers.</title>
        <authorList>
            <person name="Franch-Gras L."/>
            <person name="Hahn C."/>
            <person name="Garcia-Roger E.M."/>
            <person name="Carmona M.J."/>
            <person name="Serra M."/>
            <person name="Gomez A."/>
        </authorList>
    </citation>
    <scope>NUCLEOTIDE SEQUENCE [LARGE SCALE GENOMIC DNA]</scope>
    <source>
        <strain evidence="4">HYR1</strain>
    </source>
</reference>
<evidence type="ECO:0000259" key="3">
    <source>
        <dbReference type="PROSITE" id="PS50015"/>
    </source>
</evidence>
<feature type="domain" description="Saposin B-type" evidence="3">
    <location>
        <begin position="71"/>
        <end position="159"/>
    </location>
</feature>
<feature type="signal peptide" evidence="2">
    <location>
        <begin position="1"/>
        <end position="20"/>
    </location>
</feature>
<proteinExistence type="predicted"/>
<keyword evidence="5" id="KW-1185">Reference proteome</keyword>